<evidence type="ECO:0000256" key="5">
    <source>
        <dbReference type="PROSITE-ProRule" id="PRU01248"/>
    </source>
</evidence>
<feature type="domain" description="Core-binding (CB)" evidence="7">
    <location>
        <begin position="21"/>
        <end position="107"/>
    </location>
</feature>
<evidence type="ECO:0000256" key="1">
    <source>
        <dbReference type="ARBA" id="ARBA00008857"/>
    </source>
</evidence>
<keyword evidence="9" id="KW-1185">Reference proteome</keyword>
<sequence>MRKVSEEKANELVVLPYSSGYSDDQIINMFLVACVRSQNTKRNYSRAIERFRQFISYKSLKNVTWQEVEAFKTGLIEGKWGATGKPLAPASVAAFIAPLKSMYKWGSDSNIDLFVHNPTTSIRLPSVPMNSRKHFLTKSEVGKLLNALKRQNMRNYLIGLYLVLLGLRVSELTGIKWKDFYADSSETSIWLTINKAKGGKSREVKVPNRLWSLSIRYVEAISAPGLPAPELVLFPVTTRQIERIIRDTGDRCVTNKKLTPHWLRHTYATLALLNGASLQQVQETLGHAHMNTTQRYLHTVEQLKKAAPDFVMDYLHDYIPE</sequence>
<evidence type="ECO:0000256" key="2">
    <source>
        <dbReference type="ARBA" id="ARBA00022908"/>
    </source>
</evidence>
<proteinExistence type="inferred from homology"/>
<dbReference type="InterPro" id="IPR044068">
    <property type="entry name" value="CB"/>
</dbReference>
<gene>
    <name evidence="8" type="ORF">K0U00_07890</name>
</gene>
<dbReference type="Gene3D" id="1.10.150.130">
    <property type="match status" value="1"/>
</dbReference>
<dbReference type="PROSITE" id="PS51900">
    <property type="entry name" value="CB"/>
    <property type="match status" value="1"/>
</dbReference>
<evidence type="ECO:0000259" key="6">
    <source>
        <dbReference type="PROSITE" id="PS51898"/>
    </source>
</evidence>
<keyword evidence="2" id="KW-0229">DNA integration</keyword>
<dbReference type="InterPro" id="IPR010998">
    <property type="entry name" value="Integrase_recombinase_N"/>
</dbReference>
<dbReference type="InterPro" id="IPR050090">
    <property type="entry name" value="Tyrosine_recombinase_XerCD"/>
</dbReference>
<dbReference type="RefSeq" id="WP_210047219.1">
    <property type="nucleotide sequence ID" value="NZ_JBHLVU010000022.1"/>
</dbReference>
<dbReference type="PANTHER" id="PTHR30349:SF64">
    <property type="entry name" value="PROPHAGE INTEGRASE INTD-RELATED"/>
    <property type="match status" value="1"/>
</dbReference>
<dbReference type="SUPFAM" id="SSF56349">
    <property type="entry name" value="DNA breaking-rejoining enzymes"/>
    <property type="match status" value="1"/>
</dbReference>
<dbReference type="PROSITE" id="PS51898">
    <property type="entry name" value="TYR_RECOMBINASE"/>
    <property type="match status" value="1"/>
</dbReference>
<dbReference type="Gene3D" id="1.10.443.10">
    <property type="entry name" value="Intergrase catalytic core"/>
    <property type="match status" value="1"/>
</dbReference>
<dbReference type="Proteomes" id="UP001519887">
    <property type="component" value="Unassembled WGS sequence"/>
</dbReference>
<dbReference type="InterPro" id="IPR004107">
    <property type="entry name" value="Integrase_SAM-like_N"/>
</dbReference>
<dbReference type="InterPro" id="IPR002104">
    <property type="entry name" value="Integrase_catalytic"/>
</dbReference>
<organism evidence="8 9">
    <name type="scientific">Paenibacillus sepulcri</name>
    <dbReference type="NCBI Taxonomy" id="359917"/>
    <lineage>
        <taxon>Bacteria</taxon>
        <taxon>Bacillati</taxon>
        <taxon>Bacillota</taxon>
        <taxon>Bacilli</taxon>
        <taxon>Bacillales</taxon>
        <taxon>Paenibacillaceae</taxon>
        <taxon>Paenibacillus</taxon>
    </lineage>
</organism>
<protein>
    <submittedName>
        <fullName evidence="8">Tyrosine-type recombinase/integrase</fullName>
    </submittedName>
</protein>
<comment type="similarity">
    <text evidence="1">Belongs to the 'phage' integrase family.</text>
</comment>
<dbReference type="CDD" id="cd00397">
    <property type="entry name" value="DNA_BRE_C"/>
    <property type="match status" value="1"/>
</dbReference>
<name>A0ABS7BZ78_9BACL</name>
<feature type="domain" description="Tyr recombinase" evidence="6">
    <location>
        <begin position="131"/>
        <end position="309"/>
    </location>
</feature>
<keyword evidence="3 5" id="KW-0238">DNA-binding</keyword>
<evidence type="ECO:0000313" key="9">
    <source>
        <dbReference type="Proteomes" id="UP001519887"/>
    </source>
</evidence>
<dbReference type="InterPro" id="IPR011010">
    <property type="entry name" value="DNA_brk_join_enz"/>
</dbReference>
<evidence type="ECO:0000313" key="8">
    <source>
        <dbReference type="EMBL" id="MBW7453956.1"/>
    </source>
</evidence>
<comment type="caution">
    <text evidence="8">The sequence shown here is derived from an EMBL/GenBank/DDBJ whole genome shotgun (WGS) entry which is preliminary data.</text>
</comment>
<reference evidence="8 9" key="1">
    <citation type="submission" date="2021-07" db="EMBL/GenBank/DDBJ databases">
        <title>Paenibacillus radiodurans sp. nov., isolated from the southeastern edge of Tengger Desert.</title>
        <authorList>
            <person name="Zhang G."/>
        </authorList>
    </citation>
    <scope>NUCLEOTIDE SEQUENCE [LARGE SCALE GENOMIC DNA]</scope>
    <source>
        <strain evidence="8 9">CCM 7311</strain>
    </source>
</reference>
<dbReference type="PANTHER" id="PTHR30349">
    <property type="entry name" value="PHAGE INTEGRASE-RELATED"/>
    <property type="match status" value="1"/>
</dbReference>
<dbReference type="Pfam" id="PF13495">
    <property type="entry name" value="Phage_int_SAM_4"/>
    <property type="match status" value="1"/>
</dbReference>
<keyword evidence="4" id="KW-0233">DNA recombination</keyword>
<dbReference type="EMBL" id="JAHZIK010000136">
    <property type="protein sequence ID" value="MBW7453956.1"/>
    <property type="molecule type" value="Genomic_DNA"/>
</dbReference>
<evidence type="ECO:0000256" key="3">
    <source>
        <dbReference type="ARBA" id="ARBA00023125"/>
    </source>
</evidence>
<evidence type="ECO:0000256" key="4">
    <source>
        <dbReference type="ARBA" id="ARBA00023172"/>
    </source>
</evidence>
<evidence type="ECO:0000259" key="7">
    <source>
        <dbReference type="PROSITE" id="PS51900"/>
    </source>
</evidence>
<accession>A0ABS7BZ78</accession>
<dbReference type="InterPro" id="IPR013762">
    <property type="entry name" value="Integrase-like_cat_sf"/>
</dbReference>
<dbReference type="Pfam" id="PF00589">
    <property type="entry name" value="Phage_integrase"/>
    <property type="match status" value="1"/>
</dbReference>